<dbReference type="InterPro" id="IPR036869">
    <property type="entry name" value="J_dom_sf"/>
</dbReference>
<dbReference type="PROSITE" id="PS00636">
    <property type="entry name" value="DNAJ_1"/>
    <property type="match status" value="1"/>
</dbReference>
<reference evidence="2 3" key="1">
    <citation type="journal article" date="2021" name="BMC Genomics">
        <title>Datura genome reveals duplications of psychoactive alkaloid biosynthetic genes and high mutation rate following tissue culture.</title>
        <authorList>
            <person name="Rajewski A."/>
            <person name="Carter-House D."/>
            <person name="Stajich J."/>
            <person name="Litt A."/>
        </authorList>
    </citation>
    <scope>NUCLEOTIDE SEQUENCE [LARGE SCALE GENOMIC DNA]</scope>
    <source>
        <strain evidence="2">AR-01</strain>
    </source>
</reference>
<dbReference type="Pfam" id="PF00226">
    <property type="entry name" value="DnaJ"/>
    <property type="match status" value="1"/>
</dbReference>
<dbReference type="InterPro" id="IPR018253">
    <property type="entry name" value="DnaJ_domain_CS"/>
</dbReference>
<accession>A0ABS8USC6</accession>
<dbReference type="EMBL" id="JACEIK010002428">
    <property type="protein sequence ID" value="MCD9561108.1"/>
    <property type="molecule type" value="Genomic_DNA"/>
</dbReference>
<evidence type="ECO:0000313" key="3">
    <source>
        <dbReference type="Proteomes" id="UP000823775"/>
    </source>
</evidence>
<protein>
    <recommendedName>
        <fullName evidence="1">J domain-containing protein</fullName>
    </recommendedName>
</protein>
<dbReference type="PROSITE" id="PS50076">
    <property type="entry name" value="DNAJ_2"/>
    <property type="match status" value="1"/>
</dbReference>
<dbReference type="PANTHER" id="PTHR45090">
    <property type="entry name" value="CHAPERONE PROTEIN DNAJ 20 CHLOROPLASTIC"/>
    <property type="match status" value="1"/>
</dbReference>
<dbReference type="SUPFAM" id="SSF46565">
    <property type="entry name" value="Chaperone J-domain"/>
    <property type="match status" value="1"/>
</dbReference>
<dbReference type="CDD" id="cd06257">
    <property type="entry name" value="DnaJ"/>
    <property type="match status" value="1"/>
</dbReference>
<sequence>MNNIMEITISLNMNKITNVFPLFNIPKPRKNKWKITSSMQTGKSNNFYELLSLCSENNNSVGINDIKRAYRCKALQYHPDVCHDHSNKQESTRRFIELQKAYETLSDPILRQNYDYQLSLRDPKATFGRNSAENNTKIVHKDVWERQLNGLRRRSLHRMDKKRSN</sequence>
<dbReference type="InterPro" id="IPR053232">
    <property type="entry name" value="DnaJ_C/III_chloroplastic"/>
</dbReference>
<dbReference type="Gene3D" id="1.10.287.110">
    <property type="entry name" value="DnaJ domain"/>
    <property type="match status" value="1"/>
</dbReference>
<dbReference type="SMART" id="SM00271">
    <property type="entry name" value="DnaJ"/>
    <property type="match status" value="1"/>
</dbReference>
<feature type="domain" description="J" evidence="1">
    <location>
        <begin position="46"/>
        <end position="118"/>
    </location>
</feature>
<organism evidence="2 3">
    <name type="scientific">Datura stramonium</name>
    <name type="common">Jimsonweed</name>
    <name type="synonym">Common thornapple</name>
    <dbReference type="NCBI Taxonomy" id="4076"/>
    <lineage>
        <taxon>Eukaryota</taxon>
        <taxon>Viridiplantae</taxon>
        <taxon>Streptophyta</taxon>
        <taxon>Embryophyta</taxon>
        <taxon>Tracheophyta</taxon>
        <taxon>Spermatophyta</taxon>
        <taxon>Magnoliopsida</taxon>
        <taxon>eudicotyledons</taxon>
        <taxon>Gunneridae</taxon>
        <taxon>Pentapetalae</taxon>
        <taxon>asterids</taxon>
        <taxon>lamiids</taxon>
        <taxon>Solanales</taxon>
        <taxon>Solanaceae</taxon>
        <taxon>Solanoideae</taxon>
        <taxon>Datureae</taxon>
        <taxon>Datura</taxon>
    </lineage>
</organism>
<evidence type="ECO:0000259" key="1">
    <source>
        <dbReference type="PROSITE" id="PS50076"/>
    </source>
</evidence>
<gene>
    <name evidence="2" type="ORF">HAX54_020069</name>
</gene>
<evidence type="ECO:0000313" key="2">
    <source>
        <dbReference type="EMBL" id="MCD9561108.1"/>
    </source>
</evidence>
<dbReference type="Proteomes" id="UP000823775">
    <property type="component" value="Unassembled WGS sequence"/>
</dbReference>
<comment type="caution">
    <text evidence="2">The sequence shown here is derived from an EMBL/GenBank/DDBJ whole genome shotgun (WGS) entry which is preliminary data.</text>
</comment>
<dbReference type="InterPro" id="IPR001623">
    <property type="entry name" value="DnaJ_domain"/>
</dbReference>
<proteinExistence type="predicted"/>
<dbReference type="PANTHER" id="PTHR45090:SF20">
    <property type="entry name" value="CHAPERONE PROTEIN DNAJ 20, CHLOROPLASTIC-LIKE"/>
    <property type="match status" value="1"/>
</dbReference>
<keyword evidence="3" id="KW-1185">Reference proteome</keyword>
<name>A0ABS8USC6_DATST</name>